<dbReference type="EMBL" id="CP157940">
    <property type="protein sequence ID" value="XBS53287.1"/>
    <property type="molecule type" value="Genomic_DNA"/>
</dbReference>
<name>A0AAU7PLN9_9FIRM</name>
<dbReference type="GO" id="GO:0000150">
    <property type="term" value="F:DNA strand exchange activity"/>
    <property type="evidence" value="ECO:0007669"/>
    <property type="project" value="InterPro"/>
</dbReference>
<protein>
    <submittedName>
        <fullName evidence="2">Recombinase family protein</fullName>
    </submittedName>
</protein>
<organism evidence="2">
    <name type="scientific">Lacrimispora sp. BS-2</name>
    <dbReference type="NCBI Taxonomy" id="3151850"/>
    <lineage>
        <taxon>Bacteria</taxon>
        <taxon>Bacillati</taxon>
        <taxon>Bacillota</taxon>
        <taxon>Clostridia</taxon>
        <taxon>Lachnospirales</taxon>
        <taxon>Lachnospiraceae</taxon>
        <taxon>Lacrimispora</taxon>
    </lineage>
</organism>
<evidence type="ECO:0000259" key="1">
    <source>
        <dbReference type="Pfam" id="PF07508"/>
    </source>
</evidence>
<evidence type="ECO:0000313" key="2">
    <source>
        <dbReference type="EMBL" id="XBS53287.1"/>
    </source>
</evidence>
<gene>
    <name evidence="2" type="ORF">ABFV83_15870</name>
</gene>
<reference evidence="2" key="1">
    <citation type="submission" date="2024-06" db="EMBL/GenBank/DDBJ databases">
        <title>Lacrimispora cavernae sp. nov., a novel anaerobe isolated from bat guano pile inside a cave.</title>
        <authorList>
            <person name="Miller S.L."/>
            <person name="Lu N."/>
            <person name="King J."/>
            <person name="Sankaranarayanan K."/>
            <person name="Lawson P.A."/>
        </authorList>
    </citation>
    <scope>NUCLEOTIDE SEQUENCE</scope>
    <source>
        <strain evidence="2">BS-2</strain>
    </source>
</reference>
<proteinExistence type="predicted"/>
<feature type="domain" description="Recombinase" evidence="1">
    <location>
        <begin position="5"/>
        <end position="64"/>
    </location>
</feature>
<sequence>MELKSTGKEIWCKRTIDVMLSNEKYMGNVRLLDSITGDVEYLVKENNPRIISSNVFNRVHAEKKRSNVIKEEGGTVQKDKKYS</sequence>
<dbReference type="InterPro" id="IPR038109">
    <property type="entry name" value="DNA_bind_recomb_sf"/>
</dbReference>
<dbReference type="AlphaFoldDB" id="A0AAU7PLN9"/>
<dbReference type="RefSeq" id="WP_349945199.1">
    <property type="nucleotide sequence ID" value="NZ_CP157940.1"/>
</dbReference>
<dbReference type="Pfam" id="PF07508">
    <property type="entry name" value="Recombinase"/>
    <property type="match status" value="1"/>
</dbReference>
<dbReference type="InterPro" id="IPR011109">
    <property type="entry name" value="DNA_bind_recombinase_dom"/>
</dbReference>
<accession>A0AAU7PLN9</accession>
<dbReference type="GO" id="GO:0003677">
    <property type="term" value="F:DNA binding"/>
    <property type="evidence" value="ECO:0007669"/>
    <property type="project" value="InterPro"/>
</dbReference>
<dbReference type="Gene3D" id="3.90.1750.20">
    <property type="entry name" value="Putative Large Serine Recombinase, Chain B, Domain 2"/>
    <property type="match status" value="1"/>
</dbReference>